<dbReference type="GO" id="GO:0089705">
    <property type="term" value="P:protein localization to outer membrane"/>
    <property type="evidence" value="ECO:0007669"/>
    <property type="project" value="TreeGrafter"/>
</dbReference>
<name>A0AAN1PH37_9PROT</name>
<dbReference type="InterPro" id="IPR015854">
    <property type="entry name" value="ABC_transpr_LolD-like"/>
</dbReference>
<evidence type="ECO:0000256" key="4">
    <source>
        <dbReference type="ARBA" id="ARBA00022840"/>
    </source>
</evidence>
<keyword evidence="2" id="KW-0997">Cell inner membrane</keyword>
<evidence type="ECO:0000256" key="5">
    <source>
        <dbReference type="ARBA" id="ARBA00038388"/>
    </source>
</evidence>
<dbReference type="SMART" id="SM00382">
    <property type="entry name" value="AAA"/>
    <property type="match status" value="1"/>
</dbReference>
<dbReference type="GO" id="GO:0022857">
    <property type="term" value="F:transmembrane transporter activity"/>
    <property type="evidence" value="ECO:0007669"/>
    <property type="project" value="TreeGrafter"/>
</dbReference>
<evidence type="ECO:0000256" key="1">
    <source>
        <dbReference type="ARBA" id="ARBA00022448"/>
    </source>
</evidence>
<dbReference type="GO" id="GO:0098796">
    <property type="term" value="C:membrane protein complex"/>
    <property type="evidence" value="ECO:0007669"/>
    <property type="project" value="UniProtKB-ARBA"/>
</dbReference>
<dbReference type="GO" id="GO:0005524">
    <property type="term" value="F:ATP binding"/>
    <property type="evidence" value="ECO:0007669"/>
    <property type="project" value="UniProtKB-KW"/>
</dbReference>
<keyword evidence="2" id="KW-1003">Cell membrane</keyword>
<reference evidence="7 8" key="1">
    <citation type="submission" date="2017-09" db="EMBL/GenBank/DDBJ databases">
        <authorList>
            <person name="Kim K.H."/>
            <person name="Chun B.H."/>
            <person name="Han G.S."/>
            <person name="Hyun S.G."/>
            <person name="Jeon C.O."/>
        </authorList>
    </citation>
    <scope>NUCLEOTIDE SEQUENCE [LARGE SCALE GENOMIC DNA]</scope>
    <source>
        <strain evidence="7 8">SH</strain>
    </source>
</reference>
<dbReference type="GO" id="GO:0044874">
    <property type="term" value="P:lipoprotein localization to outer membrane"/>
    <property type="evidence" value="ECO:0007669"/>
    <property type="project" value="TreeGrafter"/>
</dbReference>
<dbReference type="GO" id="GO:0016887">
    <property type="term" value="F:ATP hydrolysis activity"/>
    <property type="evidence" value="ECO:0007669"/>
    <property type="project" value="InterPro"/>
</dbReference>
<dbReference type="SUPFAM" id="SSF52540">
    <property type="entry name" value="P-loop containing nucleoside triphosphate hydrolases"/>
    <property type="match status" value="1"/>
</dbReference>
<keyword evidence="4 7" id="KW-0067">ATP-binding</keyword>
<dbReference type="FunFam" id="3.40.50.300:FF:000032">
    <property type="entry name" value="Export ABC transporter ATP-binding protein"/>
    <property type="match status" value="1"/>
</dbReference>
<evidence type="ECO:0000313" key="8">
    <source>
        <dbReference type="Proteomes" id="UP000256572"/>
    </source>
</evidence>
<evidence type="ECO:0000259" key="6">
    <source>
        <dbReference type="PROSITE" id="PS50893"/>
    </source>
</evidence>
<gene>
    <name evidence="7" type="ORF">CJF59_05800</name>
</gene>
<dbReference type="PANTHER" id="PTHR24220">
    <property type="entry name" value="IMPORT ATP-BINDING PROTEIN"/>
    <property type="match status" value="1"/>
</dbReference>
<keyword evidence="1" id="KW-0813">Transport</keyword>
<evidence type="ECO:0000313" key="7">
    <source>
        <dbReference type="EMBL" id="AXN00119.1"/>
    </source>
</evidence>
<evidence type="ECO:0000256" key="2">
    <source>
        <dbReference type="ARBA" id="ARBA00022519"/>
    </source>
</evidence>
<dbReference type="PROSITE" id="PS00211">
    <property type="entry name" value="ABC_TRANSPORTER_1"/>
    <property type="match status" value="1"/>
</dbReference>
<dbReference type="AlphaFoldDB" id="A0AAN1PH37"/>
<dbReference type="InterPro" id="IPR027417">
    <property type="entry name" value="P-loop_NTPase"/>
</dbReference>
<protein>
    <submittedName>
        <fullName evidence="7">ABC transporter ATP-binding protein</fullName>
    </submittedName>
</protein>
<accession>A0AAN1PH37</accession>
<dbReference type="InterPro" id="IPR017871">
    <property type="entry name" value="ABC_transporter-like_CS"/>
</dbReference>
<dbReference type="InterPro" id="IPR017911">
    <property type="entry name" value="MacB-like_ATP-bd"/>
</dbReference>
<dbReference type="Gene3D" id="3.40.50.300">
    <property type="entry name" value="P-loop containing nucleotide triphosphate hydrolases"/>
    <property type="match status" value="1"/>
</dbReference>
<dbReference type="InterPro" id="IPR003439">
    <property type="entry name" value="ABC_transporter-like_ATP-bd"/>
</dbReference>
<organism evidence="7 8">
    <name type="scientific">Acetobacter pomorum</name>
    <dbReference type="NCBI Taxonomy" id="65959"/>
    <lineage>
        <taxon>Bacteria</taxon>
        <taxon>Pseudomonadati</taxon>
        <taxon>Pseudomonadota</taxon>
        <taxon>Alphaproteobacteria</taxon>
        <taxon>Acetobacterales</taxon>
        <taxon>Acetobacteraceae</taxon>
        <taxon>Acetobacter</taxon>
    </lineage>
</organism>
<comment type="similarity">
    <text evidence="5">Belongs to the ABC transporter superfamily. Macrolide exporter (TC 3.A.1.122) family.</text>
</comment>
<feature type="domain" description="ABC transporter" evidence="6">
    <location>
        <begin position="7"/>
        <end position="239"/>
    </location>
</feature>
<keyword evidence="3" id="KW-0547">Nucleotide-binding</keyword>
<dbReference type="InterPro" id="IPR003593">
    <property type="entry name" value="AAA+_ATPase"/>
</dbReference>
<proteinExistence type="inferred from homology"/>
<dbReference type="PROSITE" id="PS50893">
    <property type="entry name" value="ABC_TRANSPORTER_2"/>
    <property type="match status" value="1"/>
</dbReference>
<dbReference type="RefSeq" id="WP_089179216.1">
    <property type="nucleotide sequence ID" value="NZ_CP023189.1"/>
</dbReference>
<reference evidence="7 8" key="2">
    <citation type="submission" date="2018-08" db="EMBL/GenBank/DDBJ databases">
        <title>Acetobacter oryzifermentans sp. nov., isolated from Korea traditional vinegar and reclassification of Acetobacter pasteurianus subsp. ascendens (Henneberg 1898) as Acetobacter ascendens comb. nov.</title>
        <authorList>
            <person name="Cho G.Y."/>
            <person name="Lee S.H."/>
        </authorList>
    </citation>
    <scope>NUCLEOTIDE SEQUENCE [LARGE SCALE GENOMIC DNA]</scope>
    <source>
        <strain evidence="7 8">SH</strain>
    </source>
</reference>
<dbReference type="GO" id="GO:0005886">
    <property type="term" value="C:plasma membrane"/>
    <property type="evidence" value="ECO:0007669"/>
    <property type="project" value="TreeGrafter"/>
</dbReference>
<evidence type="ECO:0000256" key="3">
    <source>
        <dbReference type="ARBA" id="ARBA00022741"/>
    </source>
</evidence>
<dbReference type="PANTHER" id="PTHR24220:SF689">
    <property type="entry name" value="LIPOPROTEIN-RELEASING SYSTEM ATP-BINDING PROTEIN LOLD"/>
    <property type="match status" value="1"/>
</dbReference>
<dbReference type="Pfam" id="PF00005">
    <property type="entry name" value="ABC_tran"/>
    <property type="match status" value="1"/>
</dbReference>
<keyword evidence="2" id="KW-0472">Membrane</keyword>
<dbReference type="Proteomes" id="UP000256572">
    <property type="component" value="Chromosome"/>
</dbReference>
<dbReference type="CDD" id="cd03255">
    <property type="entry name" value="ABC_MJ0796_LolCDE_FtsE"/>
    <property type="match status" value="1"/>
</dbReference>
<dbReference type="EMBL" id="CP023189">
    <property type="protein sequence ID" value="AXN00119.1"/>
    <property type="molecule type" value="Genomic_DNA"/>
</dbReference>
<sequence>MNNQPVLNLQHVRKAYQSGDEGILPVLQDINFSLHAGEIVGLVAPSGTGKSTLLHLAGLLDTPDAGEIVIAGQITTGMADAGRTAMRRDRIGFVYQFHHLLGEFTAKENVVLPQMIAGVSKAQARRKAEELLSMFGLAHRVNHLPGKLSGGEQQRVAIARALANDPALLLADEPTGNLDVHTADSVFSQLLDVVRQKGLAVLVATHNRELLPRMDRVVTMQEGRLIPADFNGDPLPASAG</sequence>